<keyword evidence="3 4" id="KW-0687">Ribonucleoprotein</keyword>
<organism evidence="5">
    <name type="scientific">Vermamoeba vermiformis</name>
    <name type="common">Amoeba</name>
    <name type="synonym">Hartmannella vermiformis</name>
    <dbReference type="NCBI Taxonomy" id="5778"/>
    <lineage>
        <taxon>Eukaryota</taxon>
        <taxon>Amoebozoa</taxon>
        <taxon>Tubulinea</taxon>
        <taxon>Echinamoebida</taxon>
        <taxon>Vermamoeba</taxon>
    </lineage>
</organism>
<dbReference type="SUPFAM" id="SSF50193">
    <property type="entry name" value="Ribosomal protein L14"/>
    <property type="match status" value="1"/>
</dbReference>
<dbReference type="InterPro" id="IPR036853">
    <property type="entry name" value="Ribosomal_uL14_sf"/>
</dbReference>
<accession>A0A0K1HP13</accession>
<comment type="similarity">
    <text evidence="1 4">Belongs to the universal ribosomal protein uL14 family.</text>
</comment>
<evidence type="ECO:0000256" key="2">
    <source>
        <dbReference type="ARBA" id="ARBA00022980"/>
    </source>
</evidence>
<evidence type="ECO:0000313" key="5">
    <source>
        <dbReference type="EMBL" id="AKT93941.1"/>
    </source>
</evidence>
<dbReference type="Gene3D" id="2.40.150.20">
    <property type="entry name" value="Ribosomal protein L14"/>
    <property type="match status" value="1"/>
</dbReference>
<dbReference type="PANTHER" id="PTHR11761:SF3">
    <property type="entry name" value="LARGE RIBOSOMAL SUBUNIT PROTEIN UL14M"/>
    <property type="match status" value="1"/>
</dbReference>
<dbReference type="CDD" id="cd00337">
    <property type="entry name" value="Ribosomal_uL14"/>
    <property type="match status" value="1"/>
</dbReference>
<evidence type="ECO:0000256" key="4">
    <source>
        <dbReference type="RuleBase" id="RU003949"/>
    </source>
</evidence>
<dbReference type="GO" id="GO:0006412">
    <property type="term" value="P:translation"/>
    <property type="evidence" value="ECO:0007669"/>
    <property type="project" value="InterPro"/>
</dbReference>
<gene>
    <name evidence="5" type="primary">rpl14</name>
    <name evidence="5" type="ORF">AB846_12</name>
</gene>
<dbReference type="GO" id="GO:0070180">
    <property type="term" value="F:large ribosomal subunit rRNA binding"/>
    <property type="evidence" value="ECO:0007669"/>
    <property type="project" value="TreeGrafter"/>
</dbReference>
<geneLocation type="mitochondrion" evidence="5"/>
<dbReference type="GO" id="GO:0003735">
    <property type="term" value="F:structural constituent of ribosome"/>
    <property type="evidence" value="ECO:0007669"/>
    <property type="project" value="InterPro"/>
</dbReference>
<dbReference type="PANTHER" id="PTHR11761">
    <property type="entry name" value="50S/60S RIBOSOMAL PROTEIN L14/L23"/>
    <property type="match status" value="1"/>
</dbReference>
<dbReference type="GO" id="GO:0022625">
    <property type="term" value="C:cytosolic large ribosomal subunit"/>
    <property type="evidence" value="ECO:0007669"/>
    <property type="project" value="TreeGrafter"/>
</dbReference>
<keyword evidence="5" id="KW-0496">Mitochondrion</keyword>
<protein>
    <submittedName>
        <fullName evidence="5">Ribosomal protein L14</fullName>
    </submittedName>
</protein>
<reference evidence="5" key="1">
    <citation type="journal article" date="2015" name="J. Eukaryot. Microbiol.">
        <title>Uncovering Cryptic Diversity in Two Amoebozoan Species Using Complete Mitochondrial Genome Sequences.</title>
        <authorList>
            <person name="Fucikova K."/>
            <person name="Lahr D.J."/>
        </authorList>
    </citation>
    <scope>NUCLEOTIDE SEQUENCE</scope>
    <source>
        <strain evidence="5">BCP-EM3VF21-2</strain>
    </source>
</reference>
<dbReference type="SMART" id="SM01374">
    <property type="entry name" value="Ribosomal_L14"/>
    <property type="match status" value="1"/>
</dbReference>
<dbReference type="InterPro" id="IPR000218">
    <property type="entry name" value="Ribosomal_uL14"/>
</dbReference>
<name>A0A0K1HP13_VERVE</name>
<keyword evidence="2 4" id="KW-0689">Ribosomal protein</keyword>
<proteinExistence type="inferred from homology"/>
<evidence type="ECO:0000256" key="3">
    <source>
        <dbReference type="ARBA" id="ARBA00023274"/>
    </source>
</evidence>
<dbReference type="AlphaFoldDB" id="A0A0K1HP13"/>
<dbReference type="EMBL" id="KT185627">
    <property type="protein sequence ID" value="AKT93941.1"/>
    <property type="molecule type" value="Genomic_DNA"/>
</dbReference>
<sequence>MLQHESRVNVADNSGAKRVMVIQKLGGSNKSLVHQGQVAVVVVKDSDLTRKKTYKSTLHRALVIRSKISLARTATFRIRFDETAVILVNKRNLPLGSRIRGPVLQELCEKFPFIGTLSQIII</sequence>
<evidence type="ECO:0000256" key="1">
    <source>
        <dbReference type="ARBA" id="ARBA00010745"/>
    </source>
</evidence>
<dbReference type="Pfam" id="PF00238">
    <property type="entry name" value="Ribosomal_L14"/>
    <property type="match status" value="1"/>
</dbReference>
<dbReference type="HAMAP" id="MF_01367">
    <property type="entry name" value="Ribosomal_uL14"/>
    <property type="match status" value="1"/>
</dbReference>